<dbReference type="Proteomes" id="UP000650994">
    <property type="component" value="Unassembled WGS sequence"/>
</dbReference>
<feature type="signal peptide" evidence="1">
    <location>
        <begin position="1"/>
        <end position="21"/>
    </location>
</feature>
<dbReference type="AlphaFoldDB" id="A0A1M6SZ40"/>
<dbReference type="OrthoDB" id="5735516at2"/>
<dbReference type="STRING" id="1434701.SAMN05443634_101188"/>
<keyword evidence="1" id="KW-0732">Signal</keyword>
<dbReference type="Proteomes" id="UP000184120">
    <property type="component" value="Unassembled WGS sequence"/>
</dbReference>
<sequence length="157" mass="17845">MNYFKHLFSLLFIFVAFNLFGQDFHTANIKVDYEQETGTLNISARTFTPHLEKAVGSDVGNKSGFENKLKAYVNDNVDVKINGKSLGTSYYGYQVNDKSTRIFFKYENISDINSIEVKASLLTDIFTDQQNIVTFDIKNKKNTIVLTNKNTVAKMSL</sequence>
<name>A0A1M6SZ40_9FLAO</name>
<accession>A0A1M6SZ40</accession>
<organism evidence="3 4">
    <name type="scientific">Chishuiella changwenlii</name>
    <dbReference type="NCBI Taxonomy" id="1434701"/>
    <lineage>
        <taxon>Bacteria</taxon>
        <taxon>Pseudomonadati</taxon>
        <taxon>Bacteroidota</taxon>
        <taxon>Flavobacteriia</taxon>
        <taxon>Flavobacteriales</taxon>
        <taxon>Weeksellaceae</taxon>
        <taxon>Chishuiella</taxon>
    </lineage>
</organism>
<evidence type="ECO:0000256" key="1">
    <source>
        <dbReference type="SAM" id="SignalP"/>
    </source>
</evidence>
<reference evidence="2" key="5">
    <citation type="submission" date="2024-05" db="EMBL/GenBank/DDBJ databases">
        <authorList>
            <person name="Sun Q."/>
            <person name="Zhou Y."/>
        </authorList>
    </citation>
    <scope>NUCLEOTIDE SEQUENCE</scope>
    <source>
        <strain evidence="2">CGMCC 1.12707</strain>
    </source>
</reference>
<feature type="chain" id="PRO_5013336900" description="DUF4251 domain-containing protein" evidence="1">
    <location>
        <begin position="22"/>
        <end position="157"/>
    </location>
</feature>
<evidence type="ECO:0000313" key="5">
    <source>
        <dbReference type="Proteomes" id="UP000650994"/>
    </source>
</evidence>
<keyword evidence="5" id="KW-1185">Reference proteome</keyword>
<evidence type="ECO:0000313" key="3">
    <source>
        <dbReference type="EMBL" id="SHK50013.1"/>
    </source>
</evidence>
<evidence type="ECO:0000313" key="2">
    <source>
        <dbReference type="EMBL" id="GGE94270.1"/>
    </source>
</evidence>
<reference evidence="5" key="4">
    <citation type="journal article" date="2019" name="Int. J. Syst. Evol. Microbiol.">
        <title>The Global Catalogue of Microorganisms (GCM) 10K type strain sequencing project: providing services to taxonomists for standard genome sequencing and annotation.</title>
        <authorList>
            <consortium name="The Broad Institute Genomics Platform"/>
            <consortium name="The Broad Institute Genome Sequencing Center for Infectious Disease"/>
            <person name="Wu L."/>
            <person name="Ma J."/>
        </authorList>
    </citation>
    <scope>NUCLEOTIDE SEQUENCE [LARGE SCALE GENOMIC DNA]</scope>
    <source>
        <strain evidence="5">CGMCC 1.12707</strain>
    </source>
</reference>
<evidence type="ECO:0008006" key="6">
    <source>
        <dbReference type="Google" id="ProtNLM"/>
    </source>
</evidence>
<reference evidence="4" key="2">
    <citation type="submission" date="2016-11" db="EMBL/GenBank/DDBJ databases">
        <authorList>
            <person name="Varghese N."/>
            <person name="Submissions S."/>
        </authorList>
    </citation>
    <scope>NUCLEOTIDE SEQUENCE [LARGE SCALE GENOMIC DNA]</scope>
    <source>
        <strain evidence="4">DSM 27989</strain>
    </source>
</reference>
<evidence type="ECO:0000313" key="4">
    <source>
        <dbReference type="Proteomes" id="UP000184120"/>
    </source>
</evidence>
<protein>
    <recommendedName>
        <fullName evidence="6">DUF4251 domain-containing protein</fullName>
    </recommendedName>
</protein>
<reference evidence="3" key="3">
    <citation type="submission" date="2016-11" db="EMBL/GenBank/DDBJ databases">
        <authorList>
            <person name="Jaros S."/>
            <person name="Januszkiewicz K."/>
            <person name="Wedrychowicz H."/>
        </authorList>
    </citation>
    <scope>NUCLEOTIDE SEQUENCE [LARGE SCALE GENOMIC DNA]</scope>
    <source>
        <strain evidence="3">DSM 27989</strain>
    </source>
</reference>
<dbReference type="EMBL" id="FRBH01000001">
    <property type="protein sequence ID" value="SHK50013.1"/>
    <property type="molecule type" value="Genomic_DNA"/>
</dbReference>
<gene>
    <name evidence="2" type="ORF">GCM10010984_09880</name>
    <name evidence="3" type="ORF">SAMN05443634_101188</name>
</gene>
<reference evidence="2" key="1">
    <citation type="journal article" date="2014" name="Int. J. Syst. Evol. Microbiol.">
        <title>Complete genome of a new Firmicutes species belonging to the dominant human colonic microbiota ('Ruminococcus bicirculans') reveals two chromosomes and a selective capacity to utilize plant glucans.</title>
        <authorList>
            <consortium name="NISC Comparative Sequencing Program"/>
            <person name="Wegmann U."/>
            <person name="Louis P."/>
            <person name="Goesmann A."/>
            <person name="Henrissat B."/>
            <person name="Duncan S.H."/>
            <person name="Flint H.J."/>
        </authorList>
    </citation>
    <scope>NUCLEOTIDE SEQUENCE</scope>
    <source>
        <strain evidence="2">CGMCC 1.12707</strain>
    </source>
</reference>
<dbReference type="Pfam" id="PF20420">
    <property type="entry name" value="DUF6702"/>
    <property type="match status" value="1"/>
</dbReference>
<proteinExistence type="predicted"/>
<dbReference type="InterPro" id="IPR046525">
    <property type="entry name" value="DUF6702"/>
</dbReference>
<dbReference type="EMBL" id="BMFL01000006">
    <property type="protein sequence ID" value="GGE94270.1"/>
    <property type="molecule type" value="Genomic_DNA"/>
</dbReference>
<dbReference type="RefSeq" id="WP_072928993.1">
    <property type="nucleotide sequence ID" value="NZ_BMFL01000006.1"/>
</dbReference>